<comment type="caution">
    <text evidence="10">The sequence shown here is derived from an EMBL/GenBank/DDBJ whole genome shotgun (WGS) entry which is preliminary data.</text>
</comment>
<evidence type="ECO:0000256" key="3">
    <source>
        <dbReference type="ARBA" id="ARBA00022801"/>
    </source>
</evidence>
<keyword evidence="2 8" id="KW-0812">Transmembrane</keyword>
<dbReference type="GO" id="GO:0005789">
    <property type="term" value="C:endoplasmic reticulum membrane"/>
    <property type="evidence" value="ECO:0007669"/>
    <property type="project" value="UniProtKB-SubCell"/>
</dbReference>
<name>A0AAD5JZ63_9FUNG</name>
<dbReference type="EMBL" id="JAIXMP010000042">
    <property type="protein sequence ID" value="KAI9247505.1"/>
    <property type="molecule type" value="Genomic_DNA"/>
</dbReference>
<keyword evidence="7 8" id="KW-0472">Membrane</keyword>
<evidence type="ECO:0000256" key="5">
    <source>
        <dbReference type="ARBA" id="ARBA00022989"/>
    </source>
</evidence>
<sequence>MKAYQFTALILYPLTVLFLSTTLAGHIPPSYFSNSRNVLNVYFVKLGWLWSTIAFGSLVIFQPLKRLVPSMGRYVCMTLYWIIMTQWLLGPSLVDRMFVATGGSCHYLPNNDENGMSGLNTSPLTAVLQQTTCRSTGGSWHGGHDVSGHCVLLIHASLFLLEESMQQPDKRKKIIAWAFLGLWYWMLAMTSIYFHGYRELLSGAFFGILGWVILYLGLFPNCQPLAPCYN</sequence>
<keyword evidence="9" id="KW-0732">Signal</keyword>
<keyword evidence="11" id="KW-1185">Reference proteome</keyword>
<dbReference type="GO" id="GO:0010945">
    <property type="term" value="F:coenzyme A diphosphatase activity"/>
    <property type="evidence" value="ECO:0007669"/>
    <property type="project" value="InterPro"/>
</dbReference>
<keyword evidence="6" id="KW-0443">Lipid metabolism</keyword>
<keyword evidence="5 8" id="KW-1133">Transmembrane helix</keyword>
<evidence type="ECO:0000313" key="11">
    <source>
        <dbReference type="Proteomes" id="UP001209540"/>
    </source>
</evidence>
<feature type="transmembrane region" description="Helical" evidence="8">
    <location>
        <begin position="48"/>
        <end position="64"/>
    </location>
</feature>
<protein>
    <submittedName>
        <fullName evidence="10">Fat storage-inducing transmembrane protein</fullName>
    </submittedName>
</protein>
<feature type="transmembrane region" description="Helical" evidence="8">
    <location>
        <begin position="174"/>
        <end position="194"/>
    </location>
</feature>
<evidence type="ECO:0000256" key="7">
    <source>
        <dbReference type="ARBA" id="ARBA00023136"/>
    </source>
</evidence>
<organism evidence="10 11">
    <name type="scientific">Phascolomyces articulosus</name>
    <dbReference type="NCBI Taxonomy" id="60185"/>
    <lineage>
        <taxon>Eukaryota</taxon>
        <taxon>Fungi</taxon>
        <taxon>Fungi incertae sedis</taxon>
        <taxon>Mucoromycota</taxon>
        <taxon>Mucoromycotina</taxon>
        <taxon>Mucoromycetes</taxon>
        <taxon>Mucorales</taxon>
        <taxon>Lichtheimiaceae</taxon>
        <taxon>Phascolomyces</taxon>
    </lineage>
</organism>
<dbReference type="PANTHER" id="PTHR23129:SF0">
    <property type="entry name" value="ACYL-COENZYME A DIPHOSPHATASE FITM2"/>
    <property type="match status" value="1"/>
</dbReference>
<dbReference type="GO" id="GO:0019915">
    <property type="term" value="P:lipid storage"/>
    <property type="evidence" value="ECO:0007669"/>
    <property type="project" value="InterPro"/>
</dbReference>
<evidence type="ECO:0000256" key="8">
    <source>
        <dbReference type="SAM" id="Phobius"/>
    </source>
</evidence>
<dbReference type="Pfam" id="PF10261">
    <property type="entry name" value="FIT"/>
    <property type="match status" value="2"/>
</dbReference>
<evidence type="ECO:0000256" key="1">
    <source>
        <dbReference type="ARBA" id="ARBA00004477"/>
    </source>
</evidence>
<dbReference type="InterPro" id="IPR019388">
    <property type="entry name" value="FIT"/>
</dbReference>
<feature type="signal peptide" evidence="9">
    <location>
        <begin position="1"/>
        <end position="24"/>
    </location>
</feature>
<evidence type="ECO:0000313" key="10">
    <source>
        <dbReference type="EMBL" id="KAI9247505.1"/>
    </source>
</evidence>
<reference evidence="10" key="2">
    <citation type="submission" date="2023-02" db="EMBL/GenBank/DDBJ databases">
        <authorList>
            <consortium name="DOE Joint Genome Institute"/>
            <person name="Mondo S.J."/>
            <person name="Chang Y."/>
            <person name="Wang Y."/>
            <person name="Ahrendt S."/>
            <person name="Andreopoulos W."/>
            <person name="Barry K."/>
            <person name="Beard J."/>
            <person name="Benny G.L."/>
            <person name="Blankenship S."/>
            <person name="Bonito G."/>
            <person name="Cuomo C."/>
            <person name="Desiro A."/>
            <person name="Gervers K.A."/>
            <person name="Hundley H."/>
            <person name="Kuo A."/>
            <person name="LaButti K."/>
            <person name="Lang B.F."/>
            <person name="Lipzen A."/>
            <person name="O'Donnell K."/>
            <person name="Pangilinan J."/>
            <person name="Reynolds N."/>
            <person name="Sandor L."/>
            <person name="Smith M.W."/>
            <person name="Tsang A."/>
            <person name="Grigoriev I.V."/>
            <person name="Stajich J.E."/>
            <person name="Spatafora J.W."/>
        </authorList>
    </citation>
    <scope>NUCLEOTIDE SEQUENCE</scope>
    <source>
        <strain evidence="10">RSA 2281</strain>
    </source>
</reference>
<comment type="subcellular location">
    <subcellularLocation>
        <location evidence="1">Endoplasmic reticulum membrane</location>
        <topology evidence="1">Multi-pass membrane protein</topology>
    </subcellularLocation>
</comment>
<feature type="transmembrane region" description="Helical" evidence="8">
    <location>
        <begin position="200"/>
        <end position="219"/>
    </location>
</feature>
<dbReference type="PANTHER" id="PTHR23129">
    <property type="entry name" value="ACYL-COENZYME A DIPHOSPHATASE FITM2"/>
    <property type="match status" value="1"/>
</dbReference>
<keyword evidence="3" id="KW-0378">Hydrolase</keyword>
<evidence type="ECO:0000256" key="2">
    <source>
        <dbReference type="ARBA" id="ARBA00022692"/>
    </source>
</evidence>
<feature type="transmembrane region" description="Helical" evidence="8">
    <location>
        <begin position="71"/>
        <end position="89"/>
    </location>
</feature>
<evidence type="ECO:0000256" key="4">
    <source>
        <dbReference type="ARBA" id="ARBA00022824"/>
    </source>
</evidence>
<feature type="chain" id="PRO_5042038856" evidence="9">
    <location>
        <begin position="25"/>
        <end position="230"/>
    </location>
</feature>
<dbReference type="GO" id="GO:0034389">
    <property type="term" value="P:lipid droplet organization"/>
    <property type="evidence" value="ECO:0007669"/>
    <property type="project" value="TreeGrafter"/>
</dbReference>
<evidence type="ECO:0000256" key="9">
    <source>
        <dbReference type="SAM" id="SignalP"/>
    </source>
</evidence>
<proteinExistence type="predicted"/>
<dbReference type="Proteomes" id="UP001209540">
    <property type="component" value="Unassembled WGS sequence"/>
</dbReference>
<gene>
    <name evidence="10" type="ORF">BDA99DRAFT_553423</name>
</gene>
<keyword evidence="4" id="KW-0256">Endoplasmic reticulum</keyword>
<evidence type="ECO:0000256" key="6">
    <source>
        <dbReference type="ARBA" id="ARBA00023098"/>
    </source>
</evidence>
<dbReference type="GO" id="GO:0008654">
    <property type="term" value="P:phospholipid biosynthetic process"/>
    <property type="evidence" value="ECO:0007669"/>
    <property type="project" value="TreeGrafter"/>
</dbReference>
<accession>A0AAD5JZ63</accession>
<reference evidence="10" key="1">
    <citation type="journal article" date="2022" name="IScience">
        <title>Evolution of zygomycete secretomes and the origins of terrestrial fungal ecologies.</title>
        <authorList>
            <person name="Chang Y."/>
            <person name="Wang Y."/>
            <person name="Mondo S."/>
            <person name="Ahrendt S."/>
            <person name="Andreopoulos W."/>
            <person name="Barry K."/>
            <person name="Beard J."/>
            <person name="Benny G.L."/>
            <person name="Blankenship S."/>
            <person name="Bonito G."/>
            <person name="Cuomo C."/>
            <person name="Desiro A."/>
            <person name="Gervers K.A."/>
            <person name="Hundley H."/>
            <person name="Kuo A."/>
            <person name="LaButti K."/>
            <person name="Lang B.F."/>
            <person name="Lipzen A."/>
            <person name="O'Donnell K."/>
            <person name="Pangilinan J."/>
            <person name="Reynolds N."/>
            <person name="Sandor L."/>
            <person name="Smith M.E."/>
            <person name="Tsang A."/>
            <person name="Grigoriev I.V."/>
            <person name="Stajich J.E."/>
            <person name="Spatafora J.W."/>
        </authorList>
    </citation>
    <scope>NUCLEOTIDE SEQUENCE</scope>
    <source>
        <strain evidence="10">RSA 2281</strain>
    </source>
</reference>
<dbReference type="AlphaFoldDB" id="A0AAD5JZ63"/>